<evidence type="ECO:0000256" key="6">
    <source>
        <dbReference type="ARBA" id="ARBA00023002"/>
    </source>
</evidence>
<keyword evidence="5" id="KW-0049">Antioxidant</keyword>
<dbReference type="PANTHER" id="PTHR42801">
    <property type="entry name" value="THIOREDOXIN-DEPENDENT PEROXIDE REDUCTASE"/>
    <property type="match status" value="1"/>
</dbReference>
<dbReference type="InterPro" id="IPR050924">
    <property type="entry name" value="Peroxiredoxin_BCP/PrxQ"/>
</dbReference>
<dbReference type="InterPro" id="IPR000866">
    <property type="entry name" value="AhpC/TSA"/>
</dbReference>
<dbReference type="GO" id="GO:0034599">
    <property type="term" value="P:cellular response to oxidative stress"/>
    <property type="evidence" value="ECO:0007669"/>
    <property type="project" value="TreeGrafter"/>
</dbReference>
<dbReference type="GO" id="GO:0045454">
    <property type="term" value="P:cell redox homeostasis"/>
    <property type="evidence" value="ECO:0007669"/>
    <property type="project" value="TreeGrafter"/>
</dbReference>
<evidence type="ECO:0000256" key="4">
    <source>
        <dbReference type="ARBA" id="ARBA00022559"/>
    </source>
</evidence>
<evidence type="ECO:0000256" key="5">
    <source>
        <dbReference type="ARBA" id="ARBA00022862"/>
    </source>
</evidence>
<evidence type="ECO:0000256" key="13">
    <source>
        <dbReference type="PIRSR" id="PIRSR000239-1"/>
    </source>
</evidence>
<dbReference type="GO" id="GO:0005737">
    <property type="term" value="C:cytoplasm"/>
    <property type="evidence" value="ECO:0007669"/>
    <property type="project" value="TreeGrafter"/>
</dbReference>
<dbReference type="PROSITE" id="PS51352">
    <property type="entry name" value="THIOREDOXIN_2"/>
    <property type="match status" value="1"/>
</dbReference>
<evidence type="ECO:0000313" key="16">
    <source>
        <dbReference type="Proteomes" id="UP000319502"/>
    </source>
</evidence>
<evidence type="ECO:0000256" key="1">
    <source>
        <dbReference type="ARBA" id="ARBA00003330"/>
    </source>
</evidence>
<evidence type="ECO:0000256" key="3">
    <source>
        <dbReference type="ARBA" id="ARBA00013017"/>
    </source>
</evidence>
<proteinExistence type="inferred from homology"/>
<keyword evidence="8" id="KW-0676">Redox-active center</keyword>
<accession>A0A557QM60</accession>
<dbReference type="InterPro" id="IPR036249">
    <property type="entry name" value="Thioredoxin-like_sf"/>
</dbReference>
<dbReference type="AlphaFoldDB" id="A0A557QM60"/>
<evidence type="ECO:0000256" key="11">
    <source>
        <dbReference type="ARBA" id="ARBA00042639"/>
    </source>
</evidence>
<keyword evidence="7" id="KW-1015">Disulfide bond</keyword>
<evidence type="ECO:0000256" key="9">
    <source>
        <dbReference type="ARBA" id="ARBA00032824"/>
    </source>
</evidence>
<evidence type="ECO:0000256" key="2">
    <source>
        <dbReference type="ARBA" id="ARBA00011245"/>
    </source>
</evidence>
<comment type="catalytic activity">
    <reaction evidence="12">
        <text>a hydroperoxide + [thioredoxin]-dithiol = an alcohol + [thioredoxin]-disulfide + H2O</text>
        <dbReference type="Rhea" id="RHEA:62620"/>
        <dbReference type="Rhea" id="RHEA-COMP:10698"/>
        <dbReference type="Rhea" id="RHEA-COMP:10700"/>
        <dbReference type="ChEBI" id="CHEBI:15377"/>
        <dbReference type="ChEBI" id="CHEBI:29950"/>
        <dbReference type="ChEBI" id="CHEBI:30879"/>
        <dbReference type="ChEBI" id="CHEBI:35924"/>
        <dbReference type="ChEBI" id="CHEBI:50058"/>
        <dbReference type="EC" id="1.11.1.24"/>
    </reaction>
</comment>
<dbReference type="OrthoDB" id="9812811at2"/>
<evidence type="ECO:0000259" key="14">
    <source>
        <dbReference type="PROSITE" id="PS51352"/>
    </source>
</evidence>
<dbReference type="RefSeq" id="WP_144310269.1">
    <property type="nucleotide sequence ID" value="NZ_VMNK01000014.1"/>
</dbReference>
<evidence type="ECO:0000256" key="8">
    <source>
        <dbReference type="ARBA" id="ARBA00023284"/>
    </source>
</evidence>
<dbReference type="PIRSF" id="PIRSF000239">
    <property type="entry name" value="AHPC"/>
    <property type="match status" value="1"/>
</dbReference>
<dbReference type="PANTHER" id="PTHR42801:SF4">
    <property type="entry name" value="AHPC_TSA FAMILY PROTEIN"/>
    <property type="match status" value="1"/>
</dbReference>
<protein>
    <recommendedName>
        <fullName evidence="3">thioredoxin-dependent peroxiredoxin</fullName>
        <ecNumber evidence="3">1.11.1.24</ecNumber>
    </recommendedName>
    <alternativeName>
        <fullName evidence="9">Thioredoxin peroxidase</fullName>
    </alternativeName>
    <alternativeName>
        <fullName evidence="11">Thioredoxin-dependent peroxiredoxin Bcp</fullName>
    </alternativeName>
</protein>
<name>A0A557QM60_9RHOO</name>
<dbReference type="Proteomes" id="UP000319502">
    <property type="component" value="Unassembled WGS sequence"/>
</dbReference>
<organism evidence="15 16">
    <name type="scientific">Denitromonas halophila</name>
    <dbReference type="NCBI Taxonomy" id="1629404"/>
    <lineage>
        <taxon>Bacteria</taxon>
        <taxon>Pseudomonadati</taxon>
        <taxon>Pseudomonadota</taxon>
        <taxon>Betaproteobacteria</taxon>
        <taxon>Rhodocyclales</taxon>
        <taxon>Zoogloeaceae</taxon>
        <taxon>Denitromonas</taxon>
    </lineage>
</organism>
<dbReference type="Pfam" id="PF00578">
    <property type="entry name" value="AhpC-TSA"/>
    <property type="match status" value="1"/>
</dbReference>
<sequence>MLRSGDNAPLFSLPDADMENFDMASVRGNRHVVLFFYPRDNTPSCTLQAADFSDHEDVFNRLDCIVVGVSPDDCLTHAEFRDEHGLSIRLLADTEAEACKLFGVWREKVVDGVKRMGVLRSTFIIDKAGQIRHALYDVAPRGHVAEVLALVRELEPEKANANRKKHRRNA</sequence>
<dbReference type="GO" id="GO:0008379">
    <property type="term" value="F:thioredoxin peroxidase activity"/>
    <property type="evidence" value="ECO:0007669"/>
    <property type="project" value="TreeGrafter"/>
</dbReference>
<dbReference type="InterPro" id="IPR013766">
    <property type="entry name" value="Thioredoxin_domain"/>
</dbReference>
<comment type="function">
    <text evidence="1">Thiol-specific peroxidase that catalyzes the reduction of hydrogen peroxide and organic hydroperoxides to water and alcohols, respectively. Plays a role in cell protection against oxidative stress by detoxifying peroxides and as sensor of hydrogen peroxide-mediated signaling events.</text>
</comment>
<dbReference type="InterPro" id="IPR024706">
    <property type="entry name" value="Peroxiredoxin_AhpC-typ"/>
</dbReference>
<evidence type="ECO:0000256" key="7">
    <source>
        <dbReference type="ARBA" id="ARBA00023157"/>
    </source>
</evidence>
<gene>
    <name evidence="15" type="ORF">FHP91_13850</name>
</gene>
<evidence type="ECO:0000256" key="10">
    <source>
        <dbReference type="ARBA" id="ARBA00038489"/>
    </source>
</evidence>
<feature type="active site" description="Cysteine sulfenic acid (-SOH) intermediate; for peroxidase activity" evidence="13">
    <location>
        <position position="45"/>
    </location>
</feature>
<reference evidence="15 16" key="1">
    <citation type="submission" date="2019-07" db="EMBL/GenBank/DDBJ databases">
        <title>The pathways for chlorine oxyanion respiration interact through the shared metabolite chlorate.</title>
        <authorList>
            <person name="Barnum T.P."/>
            <person name="Cheng Y."/>
            <person name="Hill K.A."/>
            <person name="Lucas L.N."/>
            <person name="Carlson H.K."/>
            <person name="Coates J.D."/>
        </authorList>
    </citation>
    <scope>NUCLEOTIDE SEQUENCE [LARGE SCALE GENOMIC DNA]</scope>
    <source>
        <strain evidence="15 16">SFB-3</strain>
    </source>
</reference>
<feature type="domain" description="Thioredoxin" evidence="14">
    <location>
        <begin position="2"/>
        <end position="156"/>
    </location>
</feature>
<dbReference type="EC" id="1.11.1.24" evidence="3"/>
<dbReference type="SUPFAM" id="SSF52833">
    <property type="entry name" value="Thioredoxin-like"/>
    <property type="match status" value="1"/>
</dbReference>
<dbReference type="FunFam" id="3.40.30.10:FF:000007">
    <property type="entry name" value="Thioredoxin-dependent thiol peroxidase"/>
    <property type="match status" value="1"/>
</dbReference>
<evidence type="ECO:0000256" key="12">
    <source>
        <dbReference type="ARBA" id="ARBA00049091"/>
    </source>
</evidence>
<keyword evidence="6" id="KW-0560">Oxidoreductase</keyword>
<keyword evidence="4" id="KW-0575">Peroxidase</keyword>
<keyword evidence="16" id="KW-1185">Reference proteome</keyword>
<comment type="similarity">
    <text evidence="10">Belongs to the peroxiredoxin family. BCP/PrxQ subfamily.</text>
</comment>
<evidence type="ECO:0000313" key="15">
    <source>
        <dbReference type="EMBL" id="TVO53991.1"/>
    </source>
</evidence>
<dbReference type="CDD" id="cd03017">
    <property type="entry name" value="PRX_BCP"/>
    <property type="match status" value="1"/>
</dbReference>
<dbReference type="EMBL" id="VMNK01000014">
    <property type="protein sequence ID" value="TVO53991.1"/>
    <property type="molecule type" value="Genomic_DNA"/>
</dbReference>
<comment type="subunit">
    <text evidence="2">Monomer.</text>
</comment>
<comment type="caution">
    <text evidence="15">The sequence shown here is derived from an EMBL/GenBank/DDBJ whole genome shotgun (WGS) entry which is preliminary data.</text>
</comment>
<dbReference type="Gene3D" id="3.40.30.10">
    <property type="entry name" value="Glutaredoxin"/>
    <property type="match status" value="1"/>
</dbReference>